<accession>A0A0G4G9B8</accession>
<evidence type="ECO:0000313" key="2">
    <source>
        <dbReference type="EMBL" id="CEM25267.1"/>
    </source>
</evidence>
<gene>
    <name evidence="2" type="ORF">Vbra_22973</name>
</gene>
<dbReference type="EMBL" id="CDMY01000594">
    <property type="protein sequence ID" value="CEM25267.1"/>
    <property type="molecule type" value="Genomic_DNA"/>
</dbReference>
<dbReference type="VEuPathDB" id="CryptoDB:Vbra_22973"/>
<evidence type="ECO:0000313" key="3">
    <source>
        <dbReference type="Proteomes" id="UP000041254"/>
    </source>
</evidence>
<feature type="region of interest" description="Disordered" evidence="1">
    <location>
        <begin position="485"/>
        <end position="549"/>
    </location>
</feature>
<dbReference type="AlphaFoldDB" id="A0A0G4G9B8"/>
<dbReference type="InParanoid" id="A0A0G4G9B8"/>
<sequence length="560" mass="59887">MEAGSESSAVAQREAELVQKPHYILPASKQSAENTVTVQGWPLRRPAGGDAGDAFQLRASTVDPLSLDVLGDGVPVTALVGKGDRLGKSWDGSSSQTTVGFEHLILSLDPGYSFLRLSERGESSRECRVKHWVKSSNVLNVVKGTQALSLCQEHMFEHLSMNEHNTLVVIHGSEPLSGPPPVWSLWVIVAQTAKQLAQIATAIESLRFCAPAPADEEERAALTIQTRIRAARALQQRRAALIDISLDGFPESLTHSTGGNEVHRLRLTFGRGQPPDHLDVPSPNLSQADIDKITQDAVAKYNLSVVDGCRIAAHLREAAAVRCLWHEVPSMAPLADAIFNEKDDDQTTEAAAQSVSVGSLESLRRELASCGRRHERDACPLTSILASTLLMGVDIELALASLQSKFPCDLPPIGDDDDDPDETHHTAISQPAAGHAMGTHLVSGAAGAITSSAWVSSAVGRPPEDGATHALLIAAPSPAKLQAGTGAIVSGDRDGDGDGESSVSDEDDGEEDEWGEDIFDDDYYDDDDDDDDDMESDEAHEMLEDMQDPCRACDPGCVIV</sequence>
<organism evidence="2 3">
    <name type="scientific">Vitrella brassicaformis (strain CCMP3155)</name>
    <dbReference type="NCBI Taxonomy" id="1169540"/>
    <lineage>
        <taxon>Eukaryota</taxon>
        <taxon>Sar</taxon>
        <taxon>Alveolata</taxon>
        <taxon>Colpodellida</taxon>
        <taxon>Vitrellaceae</taxon>
        <taxon>Vitrella</taxon>
    </lineage>
</organism>
<dbReference type="Proteomes" id="UP000041254">
    <property type="component" value="Unassembled WGS sequence"/>
</dbReference>
<feature type="compositionally biased region" description="Acidic residues" evidence="1">
    <location>
        <begin position="497"/>
        <end position="536"/>
    </location>
</feature>
<keyword evidence="3" id="KW-1185">Reference proteome</keyword>
<proteinExistence type="predicted"/>
<protein>
    <submittedName>
        <fullName evidence="2">Uncharacterized protein</fullName>
    </submittedName>
</protein>
<reference evidence="2 3" key="1">
    <citation type="submission" date="2014-11" db="EMBL/GenBank/DDBJ databases">
        <authorList>
            <person name="Zhu J."/>
            <person name="Qi W."/>
            <person name="Song R."/>
        </authorList>
    </citation>
    <scope>NUCLEOTIDE SEQUENCE [LARGE SCALE GENOMIC DNA]</scope>
</reference>
<name>A0A0G4G9B8_VITBC</name>
<evidence type="ECO:0000256" key="1">
    <source>
        <dbReference type="SAM" id="MobiDB-lite"/>
    </source>
</evidence>
<feature type="region of interest" description="Disordered" evidence="1">
    <location>
        <begin position="410"/>
        <end position="432"/>
    </location>
</feature>